<dbReference type="Proteomes" id="UP000279227">
    <property type="component" value="Chromosome"/>
</dbReference>
<protein>
    <submittedName>
        <fullName evidence="4">Por secretion system C-terminal sorting domain</fullName>
    </submittedName>
</protein>
<dbReference type="InterPro" id="IPR026444">
    <property type="entry name" value="Secre_tail"/>
</dbReference>
<evidence type="ECO:0000256" key="1">
    <source>
        <dbReference type="ARBA" id="ARBA00022729"/>
    </source>
</evidence>
<proteinExistence type="predicted"/>
<feature type="signal peptide" evidence="2">
    <location>
        <begin position="1"/>
        <end position="21"/>
    </location>
</feature>
<dbReference type="RefSeq" id="WP_002977707.1">
    <property type="nucleotide sequence ID" value="NZ_CP068486.1"/>
</dbReference>
<dbReference type="OrthoDB" id="5381604at2"/>
<evidence type="ECO:0000256" key="2">
    <source>
        <dbReference type="SAM" id="SignalP"/>
    </source>
</evidence>
<dbReference type="KEGG" id="cgle:NCTC11432_01845"/>
<reference evidence="4 5" key="1">
    <citation type="submission" date="2018-12" db="EMBL/GenBank/DDBJ databases">
        <authorList>
            <consortium name="Pathogen Informatics"/>
        </authorList>
    </citation>
    <scope>NUCLEOTIDE SEQUENCE [LARGE SCALE GENOMIC DNA]</scope>
    <source>
        <strain evidence="4 5">NCTC11432</strain>
    </source>
</reference>
<dbReference type="InterPro" id="IPR052918">
    <property type="entry name" value="Motility_Chemotaxis_Reg"/>
</dbReference>
<dbReference type="PANTHER" id="PTHR35580">
    <property type="entry name" value="CELL SURFACE GLYCOPROTEIN (S-LAYER PROTEIN)-LIKE PROTEIN"/>
    <property type="match status" value="1"/>
</dbReference>
<feature type="chain" id="PRO_5018594458" evidence="2">
    <location>
        <begin position="22"/>
        <end position="621"/>
    </location>
</feature>
<evidence type="ECO:0000313" key="5">
    <source>
        <dbReference type="Proteomes" id="UP000279227"/>
    </source>
</evidence>
<gene>
    <name evidence="4" type="ORF">NCTC11432_01845</name>
</gene>
<sequence>MIQLKNKLWGLLLILPSLSFSQTYQWQWGKQAGGVTGSADPGFHYIFDESIRDIVVDNNNNTYYLATMREQGQNLNGTPVTNYGLSDLFLFSTDCTGNIRWSRPIGGTGNGENAWHIKLDNNGGLYMVATIYNNSYAGDPNATPVHFDDTHTLPLYTYYDQTIDPAHKAAFLLKYNTSDGTLAWSKPLQGDVSFFSRMCDVQTMYMDSSKNIHAVMGFRAGTHLNGLITVPSSFTSTYQYYAVKFNYDGGNMTPAAPVLLPITGDAINAVGREGKVNLVYDETLNRYYLAGKRMDPGFSNLVDLSYNNVPFTKAAYVLAFDGTTGAEVWRREINNGTTSTDDEIHSIIKDPVTSDIYISGRYFNGITVPATFGTYTFPLRSYVEAVPFVMKINASGTVQWARTPDGMSGLQFGYRFTKGTLALNGNEIAFAKGSWSDIWGSYAMVRPDGDRSDPLLVRLNKDTGDVLGTGEIHSNFYVIDEFTAVAADQDGNYVAGGFFHDQLFTDSNDNVNTMTVNVAGGKSQSFFTKFAKSVCSQMSVEETAAQAGIQLYPNPVQDVLTIRSKEPLVSYEIFGAAGQLVKQGALNMAQEQIVLSSLQTGVYYIKLKTKSSTVTEKILKK</sequence>
<evidence type="ECO:0000313" key="4">
    <source>
        <dbReference type="EMBL" id="VEE06839.1"/>
    </source>
</evidence>
<dbReference type="STRING" id="525257.HMPREF0204_12609"/>
<dbReference type="AlphaFoldDB" id="A0A3S4NTQ9"/>
<dbReference type="Pfam" id="PF18962">
    <property type="entry name" value="Por_Secre_tail"/>
    <property type="match status" value="1"/>
</dbReference>
<dbReference type="EMBL" id="LR134289">
    <property type="protein sequence ID" value="VEE06839.1"/>
    <property type="molecule type" value="Genomic_DNA"/>
</dbReference>
<dbReference type="GeneID" id="93021038"/>
<name>A0A3S4NTQ9_CHRGE</name>
<organism evidence="4 5">
    <name type="scientific">Chryseobacterium gleum</name>
    <name type="common">Flavobacterium gleum</name>
    <dbReference type="NCBI Taxonomy" id="250"/>
    <lineage>
        <taxon>Bacteria</taxon>
        <taxon>Pseudomonadati</taxon>
        <taxon>Bacteroidota</taxon>
        <taxon>Flavobacteriia</taxon>
        <taxon>Flavobacteriales</taxon>
        <taxon>Weeksellaceae</taxon>
        <taxon>Chryseobacterium group</taxon>
        <taxon>Chryseobacterium</taxon>
    </lineage>
</organism>
<dbReference type="PANTHER" id="PTHR35580:SF1">
    <property type="entry name" value="PHYTASE-LIKE DOMAIN-CONTAINING PROTEIN"/>
    <property type="match status" value="1"/>
</dbReference>
<keyword evidence="1 2" id="KW-0732">Signal</keyword>
<dbReference type="NCBIfam" id="TIGR04183">
    <property type="entry name" value="Por_Secre_tail"/>
    <property type="match status" value="1"/>
</dbReference>
<accession>A0A3S4NTQ9</accession>
<evidence type="ECO:0000259" key="3">
    <source>
        <dbReference type="Pfam" id="PF18962"/>
    </source>
</evidence>
<feature type="domain" description="Secretion system C-terminal sorting" evidence="3">
    <location>
        <begin position="551"/>
        <end position="618"/>
    </location>
</feature>